<evidence type="ECO:0000313" key="6">
    <source>
        <dbReference type="Proteomes" id="UP000284706"/>
    </source>
</evidence>
<comment type="similarity">
    <text evidence="2">Belongs to the bacterial solute-binding protein SsuA/TauA family.</text>
</comment>
<gene>
    <name evidence="5" type="ORF">CVT26_008151</name>
</gene>
<evidence type="ECO:0000256" key="3">
    <source>
        <dbReference type="ARBA" id="ARBA00022729"/>
    </source>
</evidence>
<dbReference type="OrthoDB" id="1363at2759"/>
<dbReference type="SUPFAM" id="SSF53850">
    <property type="entry name" value="Periplasmic binding protein-like II"/>
    <property type="match status" value="1"/>
</dbReference>
<name>A0A409WCM2_9AGAR</name>
<dbReference type="EMBL" id="NHYE01005182">
    <property type="protein sequence ID" value="PPQ76243.1"/>
    <property type="molecule type" value="Genomic_DNA"/>
</dbReference>
<dbReference type="InParanoid" id="A0A409WCM2"/>
<keyword evidence="6" id="KW-1185">Reference proteome</keyword>
<dbReference type="STRING" id="231916.A0A409WCM2"/>
<dbReference type="CDD" id="cd13637">
    <property type="entry name" value="PBP2_Ca3427_like"/>
    <property type="match status" value="1"/>
</dbReference>
<evidence type="ECO:0000259" key="4">
    <source>
        <dbReference type="Pfam" id="PF22384"/>
    </source>
</evidence>
<dbReference type="PANTHER" id="PTHR30024">
    <property type="entry name" value="ALIPHATIC SULFONATES-BINDING PROTEIN-RELATED"/>
    <property type="match status" value="1"/>
</dbReference>
<evidence type="ECO:0000256" key="2">
    <source>
        <dbReference type="ARBA" id="ARBA00010742"/>
    </source>
</evidence>
<keyword evidence="3" id="KW-0732">Signal</keyword>
<feature type="domain" description="Ca3427-like PBP 2" evidence="4">
    <location>
        <begin position="83"/>
        <end position="187"/>
    </location>
</feature>
<evidence type="ECO:0000256" key="1">
    <source>
        <dbReference type="ARBA" id="ARBA00004418"/>
    </source>
</evidence>
<dbReference type="Gene3D" id="3.40.190.10">
    <property type="entry name" value="Periplasmic binding protein-like II"/>
    <property type="match status" value="2"/>
</dbReference>
<reference evidence="5 6" key="1">
    <citation type="journal article" date="2018" name="Evol. Lett.">
        <title>Horizontal gene cluster transfer increased hallucinogenic mushroom diversity.</title>
        <authorList>
            <person name="Reynolds H.T."/>
            <person name="Vijayakumar V."/>
            <person name="Gluck-Thaler E."/>
            <person name="Korotkin H.B."/>
            <person name="Matheny P.B."/>
            <person name="Slot J.C."/>
        </authorList>
    </citation>
    <scope>NUCLEOTIDE SEQUENCE [LARGE SCALE GENOMIC DNA]</scope>
    <source>
        <strain evidence="5 6">SRW20</strain>
    </source>
</reference>
<dbReference type="GO" id="GO:0042597">
    <property type="term" value="C:periplasmic space"/>
    <property type="evidence" value="ECO:0007669"/>
    <property type="project" value="UniProtKB-SubCell"/>
</dbReference>
<protein>
    <recommendedName>
        <fullName evidence="4">Ca3427-like PBP 2 domain-containing protein</fullName>
    </recommendedName>
</protein>
<comment type="subcellular location">
    <subcellularLocation>
        <location evidence="1">Periplasm</location>
    </subcellularLocation>
</comment>
<dbReference type="AlphaFoldDB" id="A0A409WCM2"/>
<proteinExistence type="inferred from homology"/>
<dbReference type="Pfam" id="PF22384">
    <property type="entry name" value="PBP2_Ca3427_like"/>
    <property type="match status" value="1"/>
</dbReference>
<organism evidence="5 6">
    <name type="scientific">Gymnopilus dilepis</name>
    <dbReference type="NCBI Taxonomy" id="231916"/>
    <lineage>
        <taxon>Eukaryota</taxon>
        <taxon>Fungi</taxon>
        <taxon>Dikarya</taxon>
        <taxon>Basidiomycota</taxon>
        <taxon>Agaricomycotina</taxon>
        <taxon>Agaricomycetes</taxon>
        <taxon>Agaricomycetidae</taxon>
        <taxon>Agaricales</taxon>
        <taxon>Agaricineae</taxon>
        <taxon>Hymenogastraceae</taxon>
        <taxon>Gymnopilus</taxon>
    </lineage>
</organism>
<evidence type="ECO:0000313" key="5">
    <source>
        <dbReference type="EMBL" id="PPQ76243.1"/>
    </source>
</evidence>
<dbReference type="PANTHER" id="PTHR30024:SF47">
    <property type="entry name" value="TAURINE-BINDING PERIPLASMIC PROTEIN"/>
    <property type="match status" value="1"/>
</dbReference>
<comment type="caution">
    <text evidence="5">The sequence shown here is derived from an EMBL/GenBank/DDBJ whole genome shotgun (WGS) entry which is preliminary data.</text>
</comment>
<sequence>MPLRVGYVREHFSSPLLQFAEQDGEQTFSLVECPSGTGQLIARLTNDEIDVAIALTDPLISGIAGGSKAYKLVGSFVSTPLNWAVITGTNSKYNSIEDLKGTTIGISRYGSGSYTMAYVMALQQGWPTEDLNFIAASNAISEGRLSVNNDIRGLIDSVNDGSTSAFMWEWFTTKPFVDAGEARFIGSVPTPWPSWLIAAHPERAQAKDLSAFLDGLTKFVNEFNSPDARATKNIPFIESKFGYQKADIEASISGVYLPMAWLKTVSYPKNCSEIPASVITDTLSVLEKAGVVTRPENGFDIDTFVNRNVVKLT</sequence>
<dbReference type="InterPro" id="IPR054364">
    <property type="entry name" value="Ca3427-like_PBP2"/>
</dbReference>
<dbReference type="Proteomes" id="UP000284706">
    <property type="component" value="Unassembled WGS sequence"/>
</dbReference>
<accession>A0A409WCM2</accession>